<feature type="transmembrane region" description="Helical" evidence="7">
    <location>
        <begin position="303"/>
        <end position="324"/>
    </location>
</feature>
<dbReference type="PANTHER" id="PTHR43386">
    <property type="entry name" value="OLIGOPEPTIDE TRANSPORT SYSTEM PERMEASE PROTEIN APPC"/>
    <property type="match status" value="1"/>
</dbReference>
<evidence type="ECO:0000259" key="8">
    <source>
        <dbReference type="PROSITE" id="PS50928"/>
    </source>
</evidence>
<evidence type="ECO:0000256" key="6">
    <source>
        <dbReference type="ARBA" id="ARBA00023136"/>
    </source>
</evidence>
<dbReference type="STRING" id="1122997.GCA_000425285_00401"/>
<dbReference type="GO" id="GO:0055085">
    <property type="term" value="P:transmembrane transport"/>
    <property type="evidence" value="ECO:0007669"/>
    <property type="project" value="InterPro"/>
</dbReference>
<dbReference type="InterPro" id="IPR050366">
    <property type="entry name" value="BP-dependent_transpt_permease"/>
</dbReference>
<dbReference type="CDD" id="cd06261">
    <property type="entry name" value="TM_PBP2"/>
    <property type="match status" value="1"/>
</dbReference>
<gene>
    <name evidence="9" type="primary">gsiD_4</name>
    <name evidence="9" type="ORF">NCTC13652_01906</name>
</gene>
<keyword evidence="5 7" id="KW-1133">Transmembrane helix</keyword>
<dbReference type="SUPFAM" id="SSF161098">
    <property type="entry name" value="MetI-like"/>
    <property type="match status" value="1"/>
</dbReference>
<protein>
    <submittedName>
        <fullName evidence="9">Glutathione transport system permease protein gsiD</fullName>
    </submittedName>
</protein>
<accession>A0A3S4URT5</accession>
<evidence type="ECO:0000256" key="4">
    <source>
        <dbReference type="ARBA" id="ARBA00022692"/>
    </source>
</evidence>
<reference evidence="9 10" key="1">
    <citation type="submission" date="2018-12" db="EMBL/GenBank/DDBJ databases">
        <authorList>
            <consortium name="Pathogen Informatics"/>
        </authorList>
    </citation>
    <scope>NUCLEOTIDE SEQUENCE [LARGE SCALE GENOMIC DNA]</scope>
    <source>
        <strain evidence="9 10">NCTC13652</strain>
    </source>
</reference>
<evidence type="ECO:0000313" key="9">
    <source>
        <dbReference type="EMBL" id="VEI03695.1"/>
    </source>
</evidence>
<feature type="domain" description="ABC transmembrane type-1" evidence="8">
    <location>
        <begin position="122"/>
        <end position="321"/>
    </location>
</feature>
<dbReference type="GO" id="GO:0005886">
    <property type="term" value="C:plasma membrane"/>
    <property type="evidence" value="ECO:0007669"/>
    <property type="project" value="UniProtKB-SubCell"/>
</dbReference>
<evidence type="ECO:0000256" key="5">
    <source>
        <dbReference type="ARBA" id="ARBA00022989"/>
    </source>
</evidence>
<dbReference type="AlphaFoldDB" id="A0A3S4URT5"/>
<dbReference type="EMBL" id="LR134473">
    <property type="protein sequence ID" value="VEI03695.1"/>
    <property type="molecule type" value="Genomic_DNA"/>
</dbReference>
<dbReference type="InterPro" id="IPR000515">
    <property type="entry name" value="MetI-like"/>
</dbReference>
<evidence type="ECO:0000256" key="2">
    <source>
        <dbReference type="ARBA" id="ARBA00022448"/>
    </source>
</evidence>
<proteinExistence type="inferred from homology"/>
<keyword evidence="4 7" id="KW-0812">Transmembrane</keyword>
<name>A0A3S4URT5_9ACTN</name>
<dbReference type="InterPro" id="IPR035906">
    <property type="entry name" value="MetI-like_sf"/>
</dbReference>
<dbReference type="Pfam" id="PF00528">
    <property type="entry name" value="BPD_transp_1"/>
    <property type="match status" value="1"/>
</dbReference>
<keyword evidence="10" id="KW-1185">Reference proteome</keyword>
<organism evidence="9 10">
    <name type="scientific">Acidipropionibacterium jensenii</name>
    <dbReference type="NCBI Taxonomy" id="1749"/>
    <lineage>
        <taxon>Bacteria</taxon>
        <taxon>Bacillati</taxon>
        <taxon>Actinomycetota</taxon>
        <taxon>Actinomycetes</taxon>
        <taxon>Propionibacteriales</taxon>
        <taxon>Propionibacteriaceae</taxon>
        <taxon>Acidipropionibacterium</taxon>
    </lineage>
</organism>
<evidence type="ECO:0000256" key="7">
    <source>
        <dbReference type="RuleBase" id="RU363032"/>
    </source>
</evidence>
<dbReference type="RefSeq" id="WP_036980550.1">
    <property type="nucleotide sequence ID" value="NZ_LR134473.1"/>
</dbReference>
<comment type="similarity">
    <text evidence="7">Belongs to the binding-protein-dependent transport system permease family.</text>
</comment>
<dbReference type="Gene3D" id="1.10.3720.10">
    <property type="entry name" value="MetI-like"/>
    <property type="match status" value="1"/>
</dbReference>
<comment type="subcellular location">
    <subcellularLocation>
        <location evidence="1 7">Cell membrane</location>
        <topology evidence="1 7">Multi-pass membrane protein</topology>
    </subcellularLocation>
</comment>
<feature type="transmembrane region" description="Helical" evidence="7">
    <location>
        <begin position="164"/>
        <end position="181"/>
    </location>
</feature>
<dbReference type="Pfam" id="PF12911">
    <property type="entry name" value="OppC_N"/>
    <property type="match status" value="1"/>
</dbReference>
<dbReference type="InterPro" id="IPR025966">
    <property type="entry name" value="OppC_N"/>
</dbReference>
<feature type="transmembrane region" description="Helical" evidence="7">
    <location>
        <begin position="126"/>
        <end position="152"/>
    </location>
</feature>
<sequence>MTEPHSNPNTTELVGTDAASAAPALDADLTGIDATTGGPVSGTRPRSLWTDAWSDLRRDPLFWISAVLIVIFIVMAVFPGVFTSKDPRACDLSAARHLPSPVHWFGTDVQGCDVYARTIHGARSSILVGILATLGTAIIGSLVGLVAGFHGGWIDTLLGRTGDIFYAIPLLLGGIIILYTFPNQVGTPYIVVVLKVVAALAILGWPSIARLMRSSVLQVMPHDYIQAARALGARPWRIILSHVLPNAMAPVMVVATINLGTYIAIEATLSYLGIGLQEPAISWGVSISDASGLGYVRSAPHMLLFPSLFLSLAVLAFIFLGEAAQNAFDPKRH</sequence>
<evidence type="ECO:0000313" key="10">
    <source>
        <dbReference type="Proteomes" id="UP000277858"/>
    </source>
</evidence>
<dbReference type="Proteomes" id="UP000277858">
    <property type="component" value="Chromosome"/>
</dbReference>
<keyword evidence="2 7" id="KW-0813">Transport</keyword>
<evidence type="ECO:0000256" key="3">
    <source>
        <dbReference type="ARBA" id="ARBA00022475"/>
    </source>
</evidence>
<dbReference type="PROSITE" id="PS50928">
    <property type="entry name" value="ABC_TM1"/>
    <property type="match status" value="1"/>
</dbReference>
<keyword evidence="3" id="KW-1003">Cell membrane</keyword>
<keyword evidence="6 7" id="KW-0472">Membrane</keyword>
<dbReference type="PANTHER" id="PTHR43386:SF6">
    <property type="entry name" value="ABC TRANSPORTER PERMEASE PROTEIN"/>
    <property type="match status" value="1"/>
</dbReference>
<evidence type="ECO:0000256" key="1">
    <source>
        <dbReference type="ARBA" id="ARBA00004651"/>
    </source>
</evidence>
<dbReference type="OrthoDB" id="8906042at2"/>
<feature type="transmembrane region" description="Helical" evidence="7">
    <location>
        <begin position="187"/>
        <end position="205"/>
    </location>
</feature>
<feature type="transmembrane region" description="Helical" evidence="7">
    <location>
        <begin position="61"/>
        <end position="82"/>
    </location>
</feature>